<proteinExistence type="predicted"/>
<keyword evidence="2" id="KW-1185">Reference proteome</keyword>
<protein>
    <recommendedName>
        <fullName evidence="3">Carbon monoxide dehydrogenase</fullName>
    </recommendedName>
</protein>
<dbReference type="OrthoDB" id="4560923at2"/>
<dbReference type="InterPro" id="IPR023393">
    <property type="entry name" value="START-like_dom_sf"/>
</dbReference>
<dbReference type="Gene3D" id="3.30.530.20">
    <property type="match status" value="1"/>
</dbReference>
<dbReference type="Proteomes" id="UP000032221">
    <property type="component" value="Unassembled WGS sequence"/>
</dbReference>
<sequence length="154" mass="16608">MPTVEHSAEFSVPADVCFAYIDSADNVPKFVFGAKAFDYLVPTAPRLGAKFLLRMQLGPIKFTLNGHVSEYADGQIIALSLDDGLITGTVVWGVTPVDAERCSTSAEIRYQVGGGLAGRALSKVIDSILEPGIKYTESKLREQVTAHYRALATD</sequence>
<dbReference type="RefSeq" id="WP_043986451.1">
    <property type="nucleotide sequence ID" value="NZ_JXST01000022.1"/>
</dbReference>
<dbReference type="SUPFAM" id="SSF55961">
    <property type="entry name" value="Bet v1-like"/>
    <property type="match status" value="1"/>
</dbReference>
<organism evidence="1 2">
    <name type="scientific">Mycolicibacterium llatzerense</name>
    <dbReference type="NCBI Taxonomy" id="280871"/>
    <lineage>
        <taxon>Bacteria</taxon>
        <taxon>Bacillati</taxon>
        <taxon>Actinomycetota</taxon>
        <taxon>Actinomycetes</taxon>
        <taxon>Mycobacteriales</taxon>
        <taxon>Mycobacteriaceae</taxon>
        <taxon>Mycolicibacterium</taxon>
    </lineage>
</organism>
<dbReference type="CDD" id="cd07812">
    <property type="entry name" value="SRPBCC"/>
    <property type="match status" value="1"/>
</dbReference>
<dbReference type="EMBL" id="JXST01000022">
    <property type="protein sequence ID" value="KIU15908.1"/>
    <property type="molecule type" value="Genomic_DNA"/>
</dbReference>
<dbReference type="PATRIC" id="fig|280871.6.peg.3444"/>
<reference evidence="1 2" key="1">
    <citation type="submission" date="2015-01" db="EMBL/GenBank/DDBJ databases">
        <title>Genome sequence of Mycobacterium llatzerense and Mycobacterium immunogenum recovered from brain abscess.</title>
        <authorList>
            <person name="Greninger A.L."/>
            <person name="Langelier C."/>
            <person name="Cunningham G."/>
            <person name="Chiu C.Y."/>
            <person name="Miller S."/>
        </authorList>
    </citation>
    <scope>NUCLEOTIDE SEQUENCE [LARGE SCALE GENOMIC DNA]</scope>
    <source>
        <strain evidence="1 2">CLUC14</strain>
    </source>
</reference>
<evidence type="ECO:0000313" key="1">
    <source>
        <dbReference type="EMBL" id="KIU15908.1"/>
    </source>
</evidence>
<evidence type="ECO:0008006" key="3">
    <source>
        <dbReference type="Google" id="ProtNLM"/>
    </source>
</evidence>
<dbReference type="AlphaFoldDB" id="A0A0D1J2V7"/>
<evidence type="ECO:0000313" key="2">
    <source>
        <dbReference type="Proteomes" id="UP000032221"/>
    </source>
</evidence>
<accession>A0A0D1J2V7</accession>
<dbReference type="STRING" id="280871.TL10_16600"/>
<gene>
    <name evidence="1" type="ORF">TL10_16600</name>
</gene>
<comment type="caution">
    <text evidence="1">The sequence shown here is derived from an EMBL/GenBank/DDBJ whole genome shotgun (WGS) entry which is preliminary data.</text>
</comment>
<name>A0A0D1J2V7_9MYCO</name>